<dbReference type="STRING" id="714943.Mucpa_2070"/>
<dbReference type="RefSeq" id="WP_008506235.1">
    <property type="nucleotide sequence ID" value="NZ_CM001403.1"/>
</dbReference>
<dbReference type="eggNOG" id="COG0810">
    <property type="taxonomic scope" value="Bacteria"/>
</dbReference>
<dbReference type="GO" id="GO:0098797">
    <property type="term" value="C:plasma membrane protein complex"/>
    <property type="evidence" value="ECO:0007669"/>
    <property type="project" value="TreeGrafter"/>
</dbReference>
<protein>
    <submittedName>
        <fullName evidence="13">TonB family protein</fullName>
    </submittedName>
</protein>
<evidence type="ECO:0000256" key="2">
    <source>
        <dbReference type="ARBA" id="ARBA00006555"/>
    </source>
</evidence>
<gene>
    <name evidence="13" type="ORF">Mucpa_2070</name>
</gene>
<dbReference type="Proteomes" id="UP000002774">
    <property type="component" value="Chromosome"/>
</dbReference>
<evidence type="ECO:0000256" key="7">
    <source>
        <dbReference type="ARBA" id="ARBA00022927"/>
    </source>
</evidence>
<feature type="region of interest" description="Disordered" evidence="10">
    <location>
        <begin position="82"/>
        <end position="117"/>
    </location>
</feature>
<dbReference type="GO" id="GO:0055085">
    <property type="term" value="P:transmembrane transport"/>
    <property type="evidence" value="ECO:0007669"/>
    <property type="project" value="InterPro"/>
</dbReference>
<evidence type="ECO:0000313" key="14">
    <source>
        <dbReference type="Proteomes" id="UP000002774"/>
    </source>
</evidence>
<evidence type="ECO:0000256" key="9">
    <source>
        <dbReference type="ARBA" id="ARBA00023136"/>
    </source>
</evidence>
<reference evidence="13" key="1">
    <citation type="submission" date="2011-09" db="EMBL/GenBank/DDBJ databases">
        <title>The permanent draft genome of Mucilaginibacter paludis DSM 18603.</title>
        <authorList>
            <consortium name="US DOE Joint Genome Institute (JGI-PGF)"/>
            <person name="Lucas S."/>
            <person name="Han J."/>
            <person name="Lapidus A."/>
            <person name="Bruce D."/>
            <person name="Goodwin L."/>
            <person name="Pitluck S."/>
            <person name="Peters L."/>
            <person name="Kyrpides N."/>
            <person name="Mavromatis K."/>
            <person name="Ivanova N."/>
            <person name="Mikhailova N."/>
            <person name="Held B."/>
            <person name="Detter J.C."/>
            <person name="Tapia R."/>
            <person name="Han C."/>
            <person name="Land M."/>
            <person name="Hauser L."/>
            <person name="Markowitz V."/>
            <person name="Cheng J.-F."/>
            <person name="Hugenholtz P."/>
            <person name="Woyke T."/>
            <person name="Wu D."/>
            <person name="Tindall B."/>
            <person name="Brambilla E."/>
            <person name="Klenk H.-P."/>
            <person name="Eisen J.A."/>
        </authorList>
    </citation>
    <scope>NUCLEOTIDE SEQUENCE [LARGE SCALE GENOMIC DNA]</scope>
    <source>
        <strain evidence="13">DSM 18603</strain>
    </source>
</reference>
<keyword evidence="8 11" id="KW-1133">Transmembrane helix</keyword>
<dbReference type="PANTHER" id="PTHR33446">
    <property type="entry name" value="PROTEIN TONB-RELATED"/>
    <property type="match status" value="1"/>
</dbReference>
<dbReference type="Gene3D" id="3.30.1150.10">
    <property type="match status" value="1"/>
</dbReference>
<dbReference type="PANTHER" id="PTHR33446:SF2">
    <property type="entry name" value="PROTEIN TONB"/>
    <property type="match status" value="1"/>
</dbReference>
<keyword evidence="3" id="KW-0813">Transport</keyword>
<dbReference type="OrthoDB" id="649093at2"/>
<accession>H1YF71</accession>
<evidence type="ECO:0000256" key="5">
    <source>
        <dbReference type="ARBA" id="ARBA00022519"/>
    </source>
</evidence>
<dbReference type="InterPro" id="IPR051045">
    <property type="entry name" value="TonB-dependent_transducer"/>
</dbReference>
<comment type="similarity">
    <text evidence="2">Belongs to the TonB family.</text>
</comment>
<dbReference type="InterPro" id="IPR037682">
    <property type="entry name" value="TonB_C"/>
</dbReference>
<feature type="compositionally biased region" description="Basic and acidic residues" evidence="10">
    <location>
        <begin position="82"/>
        <end position="95"/>
    </location>
</feature>
<keyword evidence="6 11" id="KW-0812">Transmembrane</keyword>
<evidence type="ECO:0000256" key="6">
    <source>
        <dbReference type="ARBA" id="ARBA00022692"/>
    </source>
</evidence>
<evidence type="ECO:0000256" key="4">
    <source>
        <dbReference type="ARBA" id="ARBA00022475"/>
    </source>
</evidence>
<evidence type="ECO:0000256" key="8">
    <source>
        <dbReference type="ARBA" id="ARBA00022989"/>
    </source>
</evidence>
<dbReference type="Pfam" id="PF03544">
    <property type="entry name" value="TonB_C"/>
    <property type="match status" value="1"/>
</dbReference>
<dbReference type="EMBL" id="CM001403">
    <property type="protein sequence ID" value="EHQ26210.1"/>
    <property type="molecule type" value="Genomic_DNA"/>
</dbReference>
<dbReference type="PROSITE" id="PS52015">
    <property type="entry name" value="TONB_CTD"/>
    <property type="match status" value="1"/>
</dbReference>
<evidence type="ECO:0000259" key="12">
    <source>
        <dbReference type="PROSITE" id="PS52015"/>
    </source>
</evidence>
<feature type="transmembrane region" description="Helical" evidence="11">
    <location>
        <begin position="39"/>
        <end position="61"/>
    </location>
</feature>
<evidence type="ECO:0000256" key="1">
    <source>
        <dbReference type="ARBA" id="ARBA00004383"/>
    </source>
</evidence>
<name>H1YF71_9SPHI</name>
<dbReference type="GO" id="GO:0015031">
    <property type="term" value="P:protein transport"/>
    <property type="evidence" value="ECO:0007669"/>
    <property type="project" value="UniProtKB-KW"/>
</dbReference>
<keyword evidence="14" id="KW-1185">Reference proteome</keyword>
<keyword evidence="5" id="KW-0997">Cell inner membrane</keyword>
<evidence type="ECO:0000313" key="13">
    <source>
        <dbReference type="EMBL" id="EHQ26210.1"/>
    </source>
</evidence>
<keyword evidence="9 11" id="KW-0472">Membrane</keyword>
<keyword evidence="4" id="KW-1003">Cell membrane</keyword>
<proteinExistence type="inferred from homology"/>
<dbReference type="HOGENOM" id="CLU_065795_0_0_10"/>
<feature type="domain" description="TonB C-terminal" evidence="12">
    <location>
        <begin position="172"/>
        <end position="263"/>
    </location>
</feature>
<evidence type="ECO:0000256" key="10">
    <source>
        <dbReference type="SAM" id="MobiDB-lite"/>
    </source>
</evidence>
<dbReference type="InterPro" id="IPR006260">
    <property type="entry name" value="TonB/TolA_C"/>
</dbReference>
<organism evidence="13 14">
    <name type="scientific">Mucilaginibacter paludis DSM 18603</name>
    <dbReference type="NCBI Taxonomy" id="714943"/>
    <lineage>
        <taxon>Bacteria</taxon>
        <taxon>Pseudomonadati</taxon>
        <taxon>Bacteroidota</taxon>
        <taxon>Sphingobacteriia</taxon>
        <taxon>Sphingobacteriales</taxon>
        <taxon>Sphingobacteriaceae</taxon>
        <taxon>Mucilaginibacter</taxon>
    </lineage>
</organism>
<keyword evidence="7" id="KW-0653">Protein transport</keyword>
<evidence type="ECO:0000256" key="3">
    <source>
        <dbReference type="ARBA" id="ARBA00022448"/>
    </source>
</evidence>
<dbReference type="GO" id="GO:0031992">
    <property type="term" value="F:energy transducer activity"/>
    <property type="evidence" value="ECO:0007669"/>
    <property type="project" value="TreeGrafter"/>
</dbReference>
<sequence>MMLNSKFDICSPEWIERVFENRNKSYGAYDIRKHYASNVLRALGVTVLFLAAVFGGSMLLADNQNDAISVNQIDVTNQNLHVVKEPSPQKRDKLNKSAVSPSLKEPGGKNHSSLNGNHHAVKQTSVVPVSNTDQPLLITSAAKPTEPSNSTLQQQIDVLDNDEVAIKPVLPGGAQQWSKFLESNLRYPAEAKKNRISGKVWMSFIVERDGHVSNVLVERGAGYGFDEEALRVLKLSPVWIPGNHNGQTVRVKYVLPINFHIEH</sequence>
<comment type="subcellular location">
    <subcellularLocation>
        <location evidence="1">Cell inner membrane</location>
        <topology evidence="1">Single-pass membrane protein</topology>
        <orientation evidence="1">Periplasmic side</orientation>
    </subcellularLocation>
</comment>
<dbReference type="SUPFAM" id="SSF74653">
    <property type="entry name" value="TolA/TonB C-terminal domain"/>
    <property type="match status" value="1"/>
</dbReference>
<dbReference type="NCBIfam" id="TIGR01352">
    <property type="entry name" value="tonB_Cterm"/>
    <property type="match status" value="1"/>
</dbReference>
<dbReference type="AlphaFoldDB" id="H1YF71"/>
<evidence type="ECO:0000256" key="11">
    <source>
        <dbReference type="SAM" id="Phobius"/>
    </source>
</evidence>